<dbReference type="AlphaFoldDB" id="A0AAD5NV12"/>
<keyword evidence="7" id="KW-1185">Reference proteome</keyword>
<evidence type="ECO:0000259" key="5">
    <source>
        <dbReference type="PROSITE" id="PS51443"/>
    </source>
</evidence>
<dbReference type="PANTHER" id="PTHR33447:SF19">
    <property type="entry name" value="GLUTATHIONE GAMMA-GLUTAMYLCYSTEINYLTRANSFERASE"/>
    <property type="match status" value="1"/>
</dbReference>
<dbReference type="Proteomes" id="UP001064489">
    <property type="component" value="Chromosome 4"/>
</dbReference>
<organism evidence="6 7">
    <name type="scientific">Acer negundo</name>
    <name type="common">Box elder</name>
    <dbReference type="NCBI Taxonomy" id="4023"/>
    <lineage>
        <taxon>Eukaryota</taxon>
        <taxon>Viridiplantae</taxon>
        <taxon>Streptophyta</taxon>
        <taxon>Embryophyta</taxon>
        <taxon>Tracheophyta</taxon>
        <taxon>Spermatophyta</taxon>
        <taxon>Magnoliopsida</taxon>
        <taxon>eudicotyledons</taxon>
        <taxon>Gunneridae</taxon>
        <taxon>Pentapetalae</taxon>
        <taxon>rosids</taxon>
        <taxon>malvids</taxon>
        <taxon>Sapindales</taxon>
        <taxon>Sapindaceae</taxon>
        <taxon>Hippocastanoideae</taxon>
        <taxon>Acereae</taxon>
        <taxon>Acer</taxon>
    </lineage>
</organism>
<dbReference type="GO" id="GO:0098849">
    <property type="term" value="P:cellular detoxification of cadmium ion"/>
    <property type="evidence" value="ECO:0007669"/>
    <property type="project" value="TreeGrafter"/>
</dbReference>
<dbReference type="Pfam" id="PF05023">
    <property type="entry name" value="Phytochelatin"/>
    <property type="match status" value="1"/>
</dbReference>
<name>A0AAD5NV12_ACENE</name>
<dbReference type="PANTHER" id="PTHR33447">
    <property type="entry name" value="GLUTATHIONE GAMMA-GLUTAMYLCYSTEINYLTRANSFERASE"/>
    <property type="match status" value="1"/>
</dbReference>
<dbReference type="SUPFAM" id="SSF54001">
    <property type="entry name" value="Cysteine proteinases"/>
    <property type="match status" value="1"/>
</dbReference>
<keyword evidence="4" id="KW-0479">Metal-binding</keyword>
<dbReference type="InterPro" id="IPR038156">
    <property type="entry name" value="PCS_N_sf"/>
</dbReference>
<dbReference type="PROSITE" id="PS51443">
    <property type="entry name" value="PCS"/>
    <property type="match status" value="1"/>
</dbReference>
<evidence type="ECO:0000313" key="6">
    <source>
        <dbReference type="EMBL" id="KAI9181297.1"/>
    </source>
</evidence>
<dbReference type="GO" id="GO:0016756">
    <property type="term" value="F:glutathione gamma-glutamylcysteinyltransferase activity"/>
    <property type="evidence" value="ECO:0007669"/>
    <property type="project" value="UniProtKB-EC"/>
</dbReference>
<evidence type="ECO:0000256" key="4">
    <source>
        <dbReference type="ARBA" id="ARBA00022723"/>
    </source>
</evidence>
<dbReference type="EMBL" id="JAJSOW010000101">
    <property type="protein sequence ID" value="KAI9181297.1"/>
    <property type="molecule type" value="Genomic_DNA"/>
</dbReference>
<sequence length="142" mass="15346">MAVAGLYKRLLSSPPAIEFASPQGKQLFNEALEGGTMEGFFKLISYYYQTQSKPANCGLAALSVVLNAQSIDPERTWKGKSQETEDLAEAMIELAEAWEVPATSGVLGTREVQAEASTKATKDVVMIDQGLEAGNEQDTRDV</sequence>
<feature type="domain" description="Peptidase C83" evidence="5">
    <location>
        <begin position="1"/>
        <end position="142"/>
    </location>
</feature>
<dbReference type="GO" id="GO:0010273">
    <property type="term" value="P:detoxification of copper ion"/>
    <property type="evidence" value="ECO:0007669"/>
    <property type="project" value="TreeGrafter"/>
</dbReference>
<dbReference type="InterPro" id="IPR040409">
    <property type="entry name" value="PCS-like"/>
</dbReference>
<dbReference type="InterPro" id="IPR007719">
    <property type="entry name" value="PCS_N"/>
</dbReference>
<proteinExistence type="predicted"/>
<keyword evidence="2" id="KW-0104">Cadmium</keyword>
<dbReference type="EC" id="2.3.2.15" evidence="1"/>
<gene>
    <name evidence="6" type="ORF">LWI28_013522</name>
</gene>
<reference evidence="6" key="1">
    <citation type="journal article" date="2022" name="Plant J.">
        <title>Strategies of tolerance reflected in two North American maple genomes.</title>
        <authorList>
            <person name="McEvoy S.L."/>
            <person name="Sezen U.U."/>
            <person name="Trouern-Trend A."/>
            <person name="McMahon S.M."/>
            <person name="Schaberg P.G."/>
            <person name="Yang J."/>
            <person name="Wegrzyn J.L."/>
            <person name="Swenson N.G."/>
        </authorList>
    </citation>
    <scope>NUCLEOTIDE SEQUENCE</scope>
    <source>
        <strain evidence="6">91603</strain>
    </source>
</reference>
<protein>
    <recommendedName>
        <fullName evidence="1">glutathione gamma-glutamylcysteinyltransferase</fullName>
        <ecNumber evidence="1">2.3.2.15</ecNumber>
    </recommendedName>
</protein>
<dbReference type="Gene3D" id="3.90.70.30">
    <property type="entry name" value="Phytochelatin synthase, N-terminal domain"/>
    <property type="match status" value="1"/>
</dbReference>
<keyword evidence="3" id="KW-0808">Transferase</keyword>
<dbReference type="GO" id="GO:0046938">
    <property type="term" value="P:phytochelatin biosynthetic process"/>
    <property type="evidence" value="ECO:0007669"/>
    <property type="project" value="InterPro"/>
</dbReference>
<comment type="caution">
    <text evidence="6">The sequence shown here is derived from an EMBL/GenBank/DDBJ whole genome shotgun (WGS) entry which is preliminary data.</text>
</comment>
<evidence type="ECO:0000256" key="2">
    <source>
        <dbReference type="ARBA" id="ARBA00022539"/>
    </source>
</evidence>
<accession>A0AAD5NV12</accession>
<dbReference type="GO" id="GO:0046872">
    <property type="term" value="F:metal ion binding"/>
    <property type="evidence" value="ECO:0007669"/>
    <property type="project" value="UniProtKB-KW"/>
</dbReference>
<reference evidence="6" key="2">
    <citation type="submission" date="2023-02" db="EMBL/GenBank/DDBJ databases">
        <authorList>
            <person name="Swenson N.G."/>
            <person name="Wegrzyn J.L."/>
            <person name="Mcevoy S.L."/>
        </authorList>
    </citation>
    <scope>NUCLEOTIDE SEQUENCE</scope>
    <source>
        <strain evidence="6">91603</strain>
        <tissue evidence="6">Leaf</tissue>
    </source>
</reference>
<dbReference type="InterPro" id="IPR038765">
    <property type="entry name" value="Papain-like_cys_pep_sf"/>
</dbReference>
<evidence type="ECO:0000256" key="3">
    <source>
        <dbReference type="ARBA" id="ARBA00022679"/>
    </source>
</evidence>
<evidence type="ECO:0000313" key="7">
    <source>
        <dbReference type="Proteomes" id="UP001064489"/>
    </source>
</evidence>
<evidence type="ECO:0000256" key="1">
    <source>
        <dbReference type="ARBA" id="ARBA00012468"/>
    </source>
</evidence>